<dbReference type="Gene3D" id="1.10.357.10">
    <property type="entry name" value="Tetracycline Repressor, domain 2"/>
    <property type="match status" value="1"/>
</dbReference>
<dbReference type="InterPro" id="IPR001647">
    <property type="entry name" value="HTH_TetR"/>
</dbReference>
<organism evidence="3 4">
    <name type="scientific">Actinomadura rubrobrunea</name>
    <dbReference type="NCBI Taxonomy" id="115335"/>
    <lineage>
        <taxon>Bacteria</taxon>
        <taxon>Bacillati</taxon>
        <taxon>Actinomycetota</taxon>
        <taxon>Actinomycetes</taxon>
        <taxon>Streptosporangiales</taxon>
        <taxon>Thermomonosporaceae</taxon>
        <taxon>Actinomadura</taxon>
    </lineage>
</organism>
<dbReference type="SUPFAM" id="SSF46689">
    <property type="entry name" value="Homeodomain-like"/>
    <property type="match status" value="1"/>
</dbReference>
<protein>
    <recommendedName>
        <fullName evidence="2">HTH tetR-type domain-containing protein</fullName>
    </recommendedName>
</protein>
<sequence>MSRAAVRLVPARGMDRGTVEAIADEAGVSPRTFHDGVRALIDGVRARPPDEPVRHSLRQAALDVPSPAAQETGALLCVPT</sequence>
<evidence type="ECO:0000259" key="2">
    <source>
        <dbReference type="Pfam" id="PF00440"/>
    </source>
</evidence>
<dbReference type="Proteomes" id="UP001165124">
    <property type="component" value="Unassembled WGS sequence"/>
</dbReference>
<comment type="caution">
    <text evidence="3">The sequence shown here is derived from an EMBL/GenBank/DDBJ whole genome shotgun (WGS) entry which is preliminary data.</text>
</comment>
<dbReference type="GO" id="GO:0003677">
    <property type="term" value="F:DNA binding"/>
    <property type="evidence" value="ECO:0007669"/>
    <property type="project" value="UniProtKB-KW"/>
</dbReference>
<name>A0A9W6PX40_9ACTN</name>
<gene>
    <name evidence="3" type="ORF">Arub01_38390</name>
</gene>
<accession>A0A9W6PX40</accession>
<proteinExistence type="predicted"/>
<dbReference type="RefSeq" id="WP_227023213.1">
    <property type="nucleotide sequence ID" value="NZ_BSRZ01000009.1"/>
</dbReference>
<keyword evidence="1" id="KW-0238">DNA-binding</keyword>
<feature type="domain" description="HTH tetR-type" evidence="2">
    <location>
        <begin position="4"/>
        <end position="34"/>
    </location>
</feature>
<reference evidence="3" key="1">
    <citation type="submission" date="2023-02" db="EMBL/GenBank/DDBJ databases">
        <title>Actinomadura rubrobrunea NBRC 14622.</title>
        <authorList>
            <person name="Ichikawa N."/>
            <person name="Sato H."/>
            <person name="Tonouchi N."/>
        </authorList>
    </citation>
    <scope>NUCLEOTIDE SEQUENCE</scope>
    <source>
        <strain evidence="3">NBRC 14622</strain>
    </source>
</reference>
<evidence type="ECO:0000256" key="1">
    <source>
        <dbReference type="ARBA" id="ARBA00023125"/>
    </source>
</evidence>
<dbReference type="Pfam" id="PF00440">
    <property type="entry name" value="TetR_N"/>
    <property type="match status" value="1"/>
</dbReference>
<dbReference type="AlphaFoldDB" id="A0A9W6PX40"/>
<dbReference type="EMBL" id="BSRZ01000009">
    <property type="protein sequence ID" value="GLW65595.1"/>
    <property type="molecule type" value="Genomic_DNA"/>
</dbReference>
<evidence type="ECO:0000313" key="4">
    <source>
        <dbReference type="Proteomes" id="UP001165124"/>
    </source>
</evidence>
<keyword evidence="4" id="KW-1185">Reference proteome</keyword>
<evidence type="ECO:0000313" key="3">
    <source>
        <dbReference type="EMBL" id="GLW65595.1"/>
    </source>
</evidence>
<dbReference type="InterPro" id="IPR009057">
    <property type="entry name" value="Homeodomain-like_sf"/>
</dbReference>